<gene>
    <name evidence="5" type="ORF">LNV07_22960</name>
</gene>
<evidence type="ECO:0000256" key="1">
    <source>
        <dbReference type="ARBA" id="ARBA00004196"/>
    </source>
</evidence>
<dbReference type="InterPro" id="IPR050465">
    <property type="entry name" value="UPF0194_transport"/>
</dbReference>
<dbReference type="Gene3D" id="2.40.50.100">
    <property type="match status" value="1"/>
</dbReference>
<dbReference type="Pfam" id="PF25919">
    <property type="entry name" value="BSH_CusB"/>
    <property type="match status" value="1"/>
</dbReference>
<evidence type="ECO:0000256" key="3">
    <source>
        <dbReference type="SAM" id="Coils"/>
    </source>
</evidence>
<feature type="domain" description="CusB-like barrel-sandwich hybrid" evidence="4">
    <location>
        <begin position="80"/>
        <end position="267"/>
    </location>
</feature>
<proteinExistence type="predicted"/>
<dbReference type="Gene3D" id="1.10.287.470">
    <property type="entry name" value="Helix hairpin bin"/>
    <property type="match status" value="1"/>
</dbReference>
<accession>A0ABT2YLL6</accession>
<evidence type="ECO:0000256" key="2">
    <source>
        <dbReference type="ARBA" id="ARBA00023054"/>
    </source>
</evidence>
<keyword evidence="2 3" id="KW-0175">Coiled coil</keyword>
<name>A0ABT2YLL6_9BURK</name>
<dbReference type="Proteomes" id="UP001209701">
    <property type="component" value="Unassembled WGS sequence"/>
</dbReference>
<evidence type="ECO:0000313" key="5">
    <source>
        <dbReference type="EMBL" id="MCV2370958.1"/>
    </source>
</evidence>
<sequence>MDIRRAPYRFAFLRRPIIKWGGLAAIALALSGGALSLGLNARPASMSVGAKTVSLATVERGALDLDLRASGILLPSEVRWIAALSEGRVERIAVQAGAELTEGQVLLVLSNPQLQQRAEESRWTLEQAQAEARALRLSLESQQMTAQAAIQRAELALQSAQLQWAADQELLKDGMVSKLAYQRSEFNLKQSTQGLNLERQLLQQAQANQQAQLSARQATLAKLSKSLQRDQDAVAALTVRAPMSGILQELNLQPGQSVATGANLAKMARADALYAELQVQEAMARDIAIGQAVRLDLRTGGSDGQIAGLVSRIAPKVSKGSVQVDISLQGALPRGAKPDLSVDGVIAISRLTDALQVQRPVFSQAQSTASVFRVGADGVAERVPVQFGAASVGRIAVLSGLSQGDRIVVSDTSAWSQAARVSIR</sequence>
<dbReference type="EMBL" id="JAJIRN010000011">
    <property type="protein sequence ID" value="MCV2370958.1"/>
    <property type="molecule type" value="Genomic_DNA"/>
</dbReference>
<dbReference type="PANTHER" id="PTHR32347">
    <property type="entry name" value="EFFLUX SYSTEM COMPONENT YKNX-RELATED"/>
    <property type="match status" value="1"/>
</dbReference>
<dbReference type="PANTHER" id="PTHR32347:SF23">
    <property type="entry name" value="BLL5650 PROTEIN"/>
    <property type="match status" value="1"/>
</dbReference>
<protein>
    <submittedName>
        <fullName evidence="5">HlyD family efflux transporter periplasmic adaptor subunit</fullName>
    </submittedName>
</protein>
<feature type="coiled-coil region" evidence="3">
    <location>
        <begin position="111"/>
        <end position="145"/>
    </location>
</feature>
<reference evidence="5 6" key="1">
    <citation type="submission" date="2021-11" db="EMBL/GenBank/DDBJ databases">
        <authorList>
            <person name="Liang Q."/>
            <person name="Mou H."/>
            <person name="Liu Z."/>
        </authorList>
    </citation>
    <scope>NUCLEOTIDE SEQUENCE [LARGE SCALE GENOMIC DNA]</scope>
    <source>
        <strain evidence="5 6">CHU3</strain>
    </source>
</reference>
<dbReference type="RefSeq" id="WP_263573537.1">
    <property type="nucleotide sequence ID" value="NZ_JAJIRN010000011.1"/>
</dbReference>
<dbReference type="Gene3D" id="2.40.30.170">
    <property type="match status" value="1"/>
</dbReference>
<keyword evidence="6" id="KW-1185">Reference proteome</keyword>
<dbReference type="InterPro" id="IPR058790">
    <property type="entry name" value="BSH_CusB"/>
</dbReference>
<organism evidence="5 6">
    <name type="scientific">Roseateles oligotrophus</name>
    <dbReference type="NCBI Taxonomy" id="1769250"/>
    <lineage>
        <taxon>Bacteria</taxon>
        <taxon>Pseudomonadati</taxon>
        <taxon>Pseudomonadota</taxon>
        <taxon>Betaproteobacteria</taxon>
        <taxon>Burkholderiales</taxon>
        <taxon>Sphaerotilaceae</taxon>
        <taxon>Roseateles</taxon>
    </lineage>
</organism>
<dbReference type="Gene3D" id="2.40.420.20">
    <property type="match status" value="1"/>
</dbReference>
<comment type="caution">
    <text evidence="5">The sequence shown here is derived from an EMBL/GenBank/DDBJ whole genome shotgun (WGS) entry which is preliminary data.</text>
</comment>
<evidence type="ECO:0000259" key="4">
    <source>
        <dbReference type="Pfam" id="PF25919"/>
    </source>
</evidence>
<comment type="subcellular location">
    <subcellularLocation>
        <location evidence="1">Cell envelope</location>
    </subcellularLocation>
</comment>
<evidence type="ECO:0000313" key="6">
    <source>
        <dbReference type="Proteomes" id="UP001209701"/>
    </source>
</evidence>